<feature type="chain" id="PRO_5011628490" evidence="2">
    <location>
        <begin position="25"/>
        <end position="573"/>
    </location>
</feature>
<dbReference type="STRING" id="407022.SAMN05661044_03286"/>
<dbReference type="PANTHER" id="PTHR12558">
    <property type="entry name" value="CELL DIVISION CYCLE 16,23,27"/>
    <property type="match status" value="1"/>
</dbReference>
<dbReference type="GO" id="GO:0031145">
    <property type="term" value="P:anaphase-promoting complex-dependent catabolic process"/>
    <property type="evidence" value="ECO:0007669"/>
    <property type="project" value="TreeGrafter"/>
</dbReference>
<protein>
    <submittedName>
        <fullName evidence="3">Tetratricopeptide repeat-containing protein</fullName>
    </submittedName>
</protein>
<feature type="signal peptide" evidence="2">
    <location>
        <begin position="1"/>
        <end position="24"/>
    </location>
</feature>
<dbReference type="GO" id="GO:0051301">
    <property type="term" value="P:cell division"/>
    <property type="evidence" value="ECO:0007669"/>
    <property type="project" value="TreeGrafter"/>
</dbReference>
<dbReference type="InterPro" id="IPR011990">
    <property type="entry name" value="TPR-like_helical_dom_sf"/>
</dbReference>
<evidence type="ECO:0000256" key="1">
    <source>
        <dbReference type="PROSITE-ProRule" id="PRU00339"/>
    </source>
</evidence>
<dbReference type="AlphaFoldDB" id="A0A1H7SLQ0"/>
<feature type="repeat" description="TPR" evidence="1">
    <location>
        <begin position="416"/>
        <end position="449"/>
    </location>
</feature>
<dbReference type="Proteomes" id="UP000199421">
    <property type="component" value="Unassembled WGS sequence"/>
</dbReference>
<dbReference type="Pfam" id="PF14559">
    <property type="entry name" value="TPR_19"/>
    <property type="match status" value="2"/>
</dbReference>
<keyword evidence="4" id="KW-1185">Reference proteome</keyword>
<evidence type="ECO:0000313" key="4">
    <source>
        <dbReference type="Proteomes" id="UP000199421"/>
    </source>
</evidence>
<proteinExistence type="predicted"/>
<feature type="repeat" description="TPR" evidence="1">
    <location>
        <begin position="309"/>
        <end position="342"/>
    </location>
</feature>
<dbReference type="PANTHER" id="PTHR12558:SF10">
    <property type="entry name" value="CELL DIVISION CYCLE PROTEIN 23 HOMOLOG"/>
    <property type="match status" value="1"/>
</dbReference>
<organism evidence="3 4">
    <name type="scientific">Olivibacter domesticus</name>
    <name type="common">Pseudosphingobacterium domesticum</name>
    <dbReference type="NCBI Taxonomy" id="407022"/>
    <lineage>
        <taxon>Bacteria</taxon>
        <taxon>Pseudomonadati</taxon>
        <taxon>Bacteroidota</taxon>
        <taxon>Sphingobacteriia</taxon>
        <taxon>Sphingobacteriales</taxon>
        <taxon>Sphingobacteriaceae</taxon>
        <taxon>Olivibacter</taxon>
    </lineage>
</organism>
<evidence type="ECO:0000256" key="2">
    <source>
        <dbReference type="SAM" id="SignalP"/>
    </source>
</evidence>
<dbReference type="SUPFAM" id="SSF48452">
    <property type="entry name" value="TPR-like"/>
    <property type="match status" value="3"/>
</dbReference>
<reference evidence="4" key="1">
    <citation type="submission" date="2016-10" db="EMBL/GenBank/DDBJ databases">
        <authorList>
            <person name="Varghese N."/>
            <person name="Submissions S."/>
        </authorList>
    </citation>
    <scope>NUCLEOTIDE SEQUENCE [LARGE SCALE GENOMIC DNA]</scope>
    <source>
        <strain evidence="4">DSM 18733</strain>
    </source>
</reference>
<evidence type="ECO:0000313" key="3">
    <source>
        <dbReference type="EMBL" id="SEL73581.1"/>
    </source>
</evidence>
<gene>
    <name evidence="3" type="ORF">SAMN05661044_03286</name>
</gene>
<dbReference type="Gene3D" id="1.25.40.10">
    <property type="entry name" value="Tetratricopeptide repeat domain"/>
    <property type="match status" value="2"/>
</dbReference>
<dbReference type="PROSITE" id="PS50005">
    <property type="entry name" value="TPR"/>
    <property type="match status" value="3"/>
</dbReference>
<accession>A0A1H7SLQ0</accession>
<dbReference type="GO" id="GO:0016567">
    <property type="term" value="P:protein ubiquitination"/>
    <property type="evidence" value="ECO:0007669"/>
    <property type="project" value="TreeGrafter"/>
</dbReference>
<dbReference type="SMART" id="SM00028">
    <property type="entry name" value="TPR"/>
    <property type="match status" value="10"/>
</dbReference>
<dbReference type="Pfam" id="PF13432">
    <property type="entry name" value="TPR_16"/>
    <property type="match status" value="1"/>
</dbReference>
<dbReference type="Pfam" id="PF12895">
    <property type="entry name" value="ANAPC3"/>
    <property type="match status" value="1"/>
</dbReference>
<dbReference type="Pfam" id="PF13181">
    <property type="entry name" value="TPR_8"/>
    <property type="match status" value="1"/>
</dbReference>
<keyword evidence="1" id="KW-0802">TPR repeat</keyword>
<keyword evidence="2" id="KW-0732">Signal</keyword>
<name>A0A1H7SLQ0_OLID1</name>
<dbReference type="EMBL" id="FOAF01000003">
    <property type="protein sequence ID" value="SEL73581.1"/>
    <property type="molecule type" value="Genomic_DNA"/>
</dbReference>
<sequence length="573" mass="65353">MKSKSNLYSMLLFLFLISGNKLFAQNTADSTQVKDLYYQALNEKAQGNIDGAKTNLTKVLALDPKNDAALFEIARLELEQENFGDATKHAKRATELKPDNEWYWILLADVYKRKQDFRALTPIFEQLVKLKPEKKEYYYDQAYAYFLNNQLEKALEAYSGIEKKFGSDDNILVARQEIYLKQNQPKKAIEELSSLIKQQPDSSKGYILLANLYLKMNQPKEALKILDDGHKHIPGDPYISLSKADAYHSLKDDERSNKELKLAFASDRMDFEGKMRLLISLMSDPKNKEITPVVLDLADMLTITYPTDARAFALYGDILAQQKKLKEARDQYLKAIDLNSRVNTIWEQLLQIELTLGMQKEALSHAYKASALFPQQPLTQFFAGHAFLMEKKYTDARSCFEAALNFVDEKNTPLLTQVYSSLGDTYHALDMSNESDQAYHEALTLDSNNVGTLNNYAYYLSLRKANLDQAAKMSKKSNELEPNNPTFQDTYAWVLFQQGNYKEALTWIEKAIANSGESSSALLEHYGDILFKLGDIDKAVSKWKEAKATAQNTGENVELLSKKIDAKKYLEQQ</sequence>
<feature type="repeat" description="TPR" evidence="1">
    <location>
        <begin position="67"/>
        <end position="100"/>
    </location>
</feature>
<dbReference type="InterPro" id="IPR019734">
    <property type="entry name" value="TPR_rpt"/>
</dbReference>